<sequence length="91" mass="9979">MTDTTHPSDLPRSGVVRAKTYLSVLIIEPRLNGLVTITIILQADMVAFGLPSRLVGSFLPKGIVRFFEDLKHACATVEILTEESNELPAGW</sequence>
<dbReference type="InterPro" id="IPR023393">
    <property type="entry name" value="START-like_dom_sf"/>
</dbReference>
<name>A0ABD6ECK3_9BILA</name>
<evidence type="ECO:0000259" key="1">
    <source>
        <dbReference type="PROSITE" id="PS50848"/>
    </source>
</evidence>
<reference evidence="2 3" key="1">
    <citation type="submission" date="2024-08" db="EMBL/GenBank/DDBJ databases">
        <title>Gnathostoma spinigerum genome.</title>
        <authorList>
            <person name="Gonzalez-Bertolin B."/>
            <person name="Monzon S."/>
            <person name="Zaballos A."/>
            <person name="Jimenez P."/>
            <person name="Dekumyoy P."/>
            <person name="Varona S."/>
            <person name="Cuesta I."/>
            <person name="Sumanam S."/>
            <person name="Adisakwattana P."/>
            <person name="Gasser R.B."/>
            <person name="Hernandez-Gonzalez A."/>
            <person name="Young N.D."/>
            <person name="Perteguer M.J."/>
        </authorList>
    </citation>
    <scope>NUCLEOTIDE SEQUENCE [LARGE SCALE GENOMIC DNA]</scope>
    <source>
        <strain evidence="2">AL3</strain>
        <tissue evidence="2">Liver</tissue>
    </source>
</reference>
<dbReference type="SUPFAM" id="SSF55961">
    <property type="entry name" value="Bet v1-like"/>
    <property type="match status" value="1"/>
</dbReference>
<comment type="caution">
    <text evidence="2">The sequence shown here is derived from an EMBL/GenBank/DDBJ whole genome shotgun (WGS) entry which is preliminary data.</text>
</comment>
<keyword evidence="3" id="KW-1185">Reference proteome</keyword>
<dbReference type="EMBL" id="JBGFUD010002578">
    <property type="protein sequence ID" value="MFH4977753.1"/>
    <property type="molecule type" value="Genomic_DNA"/>
</dbReference>
<dbReference type="AlphaFoldDB" id="A0ABD6ECK3"/>
<dbReference type="Pfam" id="PF01852">
    <property type="entry name" value="START"/>
    <property type="match status" value="1"/>
</dbReference>
<dbReference type="Gene3D" id="3.30.530.20">
    <property type="match status" value="1"/>
</dbReference>
<proteinExistence type="predicted"/>
<feature type="domain" description="START" evidence="1">
    <location>
        <begin position="1"/>
        <end position="79"/>
    </location>
</feature>
<dbReference type="InterPro" id="IPR002913">
    <property type="entry name" value="START_lipid-bd_dom"/>
</dbReference>
<accession>A0ABD6ECK3</accession>
<gene>
    <name evidence="2" type="ORF">AB6A40_004462</name>
</gene>
<organism evidence="2 3">
    <name type="scientific">Gnathostoma spinigerum</name>
    <dbReference type="NCBI Taxonomy" id="75299"/>
    <lineage>
        <taxon>Eukaryota</taxon>
        <taxon>Metazoa</taxon>
        <taxon>Ecdysozoa</taxon>
        <taxon>Nematoda</taxon>
        <taxon>Chromadorea</taxon>
        <taxon>Rhabditida</taxon>
        <taxon>Spirurina</taxon>
        <taxon>Gnathostomatomorpha</taxon>
        <taxon>Gnathostomatoidea</taxon>
        <taxon>Gnathostomatidae</taxon>
        <taxon>Gnathostoma</taxon>
    </lineage>
</organism>
<dbReference type="Proteomes" id="UP001608902">
    <property type="component" value="Unassembled WGS sequence"/>
</dbReference>
<evidence type="ECO:0000313" key="2">
    <source>
        <dbReference type="EMBL" id="MFH4977753.1"/>
    </source>
</evidence>
<dbReference type="PROSITE" id="PS50848">
    <property type="entry name" value="START"/>
    <property type="match status" value="1"/>
</dbReference>
<protein>
    <recommendedName>
        <fullName evidence="1">START domain-containing protein</fullName>
    </recommendedName>
</protein>
<evidence type="ECO:0000313" key="3">
    <source>
        <dbReference type="Proteomes" id="UP001608902"/>
    </source>
</evidence>